<dbReference type="AlphaFoldDB" id="A0A1X7RZN4"/>
<evidence type="ECO:0000313" key="1">
    <source>
        <dbReference type="EMBL" id="SMQ52904.1"/>
    </source>
</evidence>
<reference evidence="1 2" key="1">
    <citation type="submission" date="2016-06" db="EMBL/GenBank/DDBJ databases">
        <authorList>
            <person name="Kjaerup R.B."/>
            <person name="Dalgaard T.S."/>
            <person name="Juul-Madsen H.R."/>
        </authorList>
    </citation>
    <scope>NUCLEOTIDE SEQUENCE [LARGE SCALE GENOMIC DNA]</scope>
</reference>
<name>A0A1X7RZN4_ZYMT9</name>
<gene>
    <name evidence="1" type="ORF">ZT3D7_G8057</name>
</gene>
<organism evidence="1 2">
    <name type="scientific">Zymoseptoria tritici (strain ST99CH_3D7)</name>
    <dbReference type="NCBI Taxonomy" id="1276538"/>
    <lineage>
        <taxon>Eukaryota</taxon>
        <taxon>Fungi</taxon>
        <taxon>Dikarya</taxon>
        <taxon>Ascomycota</taxon>
        <taxon>Pezizomycotina</taxon>
        <taxon>Dothideomycetes</taxon>
        <taxon>Dothideomycetidae</taxon>
        <taxon>Mycosphaerellales</taxon>
        <taxon>Mycosphaerellaceae</taxon>
        <taxon>Zymoseptoria</taxon>
    </lineage>
</organism>
<evidence type="ECO:0000313" key="2">
    <source>
        <dbReference type="Proteomes" id="UP000215127"/>
    </source>
</evidence>
<sequence length="211" mass="24062">MQPGIRSADEAVLPNEIILQVLDHSLRETLQLVVTSTLPFRSNLSVTCINRPEWRSVSSLMSLTPQIHDLTGKSSKIDFPSTLHIHFSDPAAPAVPNNPVTNSILKKFKHLTISLRIAMQSSERHLMARRPAAMGNLTMHYTYTAGKWSLSRDDTTWTSDLVHEQFPLRWMQNLAQDIDIRVCRDLRSERVSGEWIARWRRAAYNILAGTY</sequence>
<protein>
    <submittedName>
        <fullName evidence="1">Uncharacterized protein</fullName>
    </submittedName>
</protein>
<accession>A0A1X7RZN4</accession>
<dbReference type="Proteomes" id="UP000215127">
    <property type="component" value="Chromosome 7"/>
</dbReference>
<keyword evidence="2" id="KW-1185">Reference proteome</keyword>
<proteinExistence type="predicted"/>
<dbReference type="EMBL" id="LT853698">
    <property type="protein sequence ID" value="SMQ52904.1"/>
    <property type="molecule type" value="Genomic_DNA"/>
</dbReference>